<protein>
    <submittedName>
        <fullName evidence="6">Putative non-ribosomal peptide synthetase</fullName>
    </submittedName>
</protein>
<dbReference type="PROSITE" id="PS00455">
    <property type="entry name" value="AMP_BINDING"/>
    <property type="match status" value="2"/>
</dbReference>
<dbReference type="FunFam" id="3.40.50.12780:FF:000012">
    <property type="entry name" value="Non-ribosomal peptide synthetase"/>
    <property type="match status" value="1"/>
</dbReference>
<feature type="domain" description="Carrier" evidence="5">
    <location>
        <begin position="968"/>
        <end position="1043"/>
    </location>
</feature>
<dbReference type="PANTHER" id="PTHR45527">
    <property type="entry name" value="NONRIBOSOMAL PEPTIDE SYNTHETASE"/>
    <property type="match status" value="1"/>
</dbReference>
<dbReference type="PROSITE" id="PS50075">
    <property type="entry name" value="CARRIER"/>
    <property type="match status" value="2"/>
</dbReference>
<gene>
    <name evidence="6" type="ORF">GOARA_011_00490</name>
</gene>
<dbReference type="InterPro" id="IPR020806">
    <property type="entry name" value="PKS_PP-bd"/>
</dbReference>
<dbReference type="NCBIfam" id="TIGR01733">
    <property type="entry name" value="AA-adenyl-dom"/>
    <property type="match status" value="2"/>
</dbReference>
<dbReference type="Gene3D" id="3.30.559.30">
    <property type="entry name" value="Nonribosomal peptide synthetase, condensation domain"/>
    <property type="match status" value="3"/>
</dbReference>
<keyword evidence="3" id="KW-0597">Phosphoprotein</keyword>
<dbReference type="Gene3D" id="3.40.50.12780">
    <property type="entry name" value="N-terminal domain of ligase-like"/>
    <property type="match status" value="1"/>
</dbReference>
<dbReference type="UniPathway" id="UPA00011"/>
<accession>G7GXV8</accession>
<dbReference type="STRING" id="1073574.GOARA_011_00490"/>
<dbReference type="SMART" id="SM00823">
    <property type="entry name" value="PKS_PP"/>
    <property type="match status" value="2"/>
</dbReference>
<dbReference type="GO" id="GO:0043041">
    <property type="term" value="P:amino acid activation for nonribosomal peptide biosynthetic process"/>
    <property type="evidence" value="ECO:0007669"/>
    <property type="project" value="TreeGrafter"/>
</dbReference>
<dbReference type="InterPro" id="IPR025110">
    <property type="entry name" value="AMP-bd_C"/>
</dbReference>
<dbReference type="InterPro" id="IPR042099">
    <property type="entry name" value="ANL_N_sf"/>
</dbReference>
<evidence type="ECO:0000313" key="7">
    <source>
        <dbReference type="Proteomes" id="UP000035088"/>
    </source>
</evidence>
<dbReference type="GO" id="GO:0003824">
    <property type="term" value="F:catalytic activity"/>
    <property type="evidence" value="ECO:0007669"/>
    <property type="project" value="InterPro"/>
</dbReference>
<sequence length="2695" mass="287170">MMSQRTHGDAVGSSDILPLTPAQRGMWFAENLSPDYSVNVAQYLDLRYEPGAFDHKLFADCTKAACQVLESPYVRVVDYPDGTPGQVVDLDLDYSVEILDFRDEADPETAALDWMKAEYQRPIDLYRDDPVVAKLIRIADDRTFWYGRGHHIVIDGYAALTMVRMTVDRYNAARRGMELAEKPGATMTEIVADEQKYQESSRRESDGAHWREVMADLPERVTLSRRPAATGLAPQNIVASSALTPEVQARVEQVAADLNSSMAMVLAAAYGAFLYRMTGNDDVLISLPVTGRATAKIKRAGGMLSNILPVRMKGLAGVTVADLVRSVQVEMTGALRHQRYRSDDIRRDAGLDTDAVGFGPTINMVFFDAPIEIDGATVDYRILASGILEDLLVNLYQASPSAPLVVDLHGNPYRYTQAEMDIHHRRFMAFVEGFVADAAAPVRALPLLLPGEEARLREFERGPAREVADEHLLDRFVAQVRSTPDAIAVCDGDAEYTYAEFDAIRSATARLLREHGVGTGDRVAVVLERGIAQVAAVYAVVTLGAAYVPIDPQDPAARRESVLAAARPTVTVDERFLTDNDFSPTAAPAEPPEPLAGTGSPPYVIFTSGSTGTPKGVEVGMAAVVNRLAWMREDHPLSPADAVLYKTPITFDVSVGELFGPLQVGARMVIARPGGHRDPEYLKALMAEREVTVTHFVPSMLDVFLEAVGTSSSAGTGLPPSLRRIITSGEALTWELAGGVRDCGDVELLNLYGPTEAAVEVTAYRVAGVEDAGGVPIGRPVANTEILVLDKHLRRLPVGAVGEMYLCGSQVAHGYIGQPGLTAERFVAHPYADGERMYRTGDLVRWRDDGNLEYLGRVDFQVKIRGQRVELGEIESVLLADPAVDSAASVVRELDSGTSVVAYVRAPHADPELVDRLEKHCTATLPAHMVPAAVVALDEFPTTSSGKLDRRALPEPTIVDRAAVDYVAPVSEVEKKIANRIEEVLGLERVGLRDNLFALGADSLAAARLATQLRTRDDLEVPLTAIFAGPDVAALARAADTDSAAQHPRLTAAERPDTIPVSAAQTRLWFINRLDPDSAAYNMPGAVRLGPEVDFAALRQAIADVVIRHESLRTRFVEVDGEPTQVIDPVETVTPDAVVGVVETDDVDAAVARTASTGFDLAGGAFRAVLLRGPDANVLVVVLHHIVGDGASLRPLIADVLIAYNARRHGFAPYFPPLPVQYADYALWYDELLGDPAEPASLAHREIEYWARRLDGAPEVITLPTDRPRPRRPSGRGDYVDLMLSESVLASLRDLAAGAGVTLFSVVEAALAVVLSRLADSDDVVIGTAVAGRDEPEVADLIGMFVNTVALRSTIRPELTVRELLGRAQQGRAEALAHATTPFEQVVDAVAPSRTLAHSPIFQVALTMVTDAVAGIDHELGFEVISSRVPAAKYDLALTATEYVGAGRMGIEFNYATDLFDRATVESFADYLRRVLTSMAQHPDLSVGRIDLLAPRQIADAVGTVEPVASPRTLRAFVAEWLATACARDDQALLVGDATLTATAASSRINQLARELIARGAGPATTVAVRIPRSVDSVVAMLATAVTGAAFVFIDPKNPVGRQEALVADSGAVLGITTTAVAAPGDTVDWVVLQDESTELHLAGHPTTAVADAELPRPIHLDETAYLIYTSGSTGRPKAVDVTHRGLANLIANQRSILGLDGESVVLHVASPAFDAMVFELTMAIGAGARLAVAAPDRFAGPELEQTIADGGVTHAVMTPTVLATLDPAAVPTLSTVLSAGEACPDELARTWEERSRFFNLYGPSEFTIWATADGPISVGAPITIGPALPGVRALVLDSGLRPTPPGVVGDLYLSGIQVARGYRNRADLTAAAFVADPFGTGERIYRTGDRVVRRADGKFVYHGRSDFQLKIRGLRIEPGEIDAVLATHPTVANALSVGVNGPAGDTVLATYVAPRPGETIVPDALLAYARDHLPDHLVPQTVKVVDTFPRTPIGKIDRAALPAIEFATAAYVAPRTELEATVAGVVASVLGLDQVSVTSGFFEVGGNSLSAAKLAARLSATLDRPVGVEAVFEAPTPAELAARLADEHRGVVAPPLVARPRAAMVPVSAAQRGMWLLNRADPESSAYNVALTLRLSGALDVEALRAALVDVIDRHESLRTMYPMINRVPVQVIESTEAVAAQVDLPVTDLTTGGADDVAAALANVTDTGFDVTAAVPIRAALLRTAEDEHIISLVVHHISVDGASMSPLARDLMVAYEARHGGAAPRWEPLPVQFADYAMWTAERLAIAGDDGVPERERQLAYWAGRLDGAPELLGLPTDRPRPAAPTFAGGVVEFEIPAELADRLTETARAHNATLFMVTHAALVALLHKVAGRTDIVVGTPYAGRGAQALDDVVGMFVNTIALRTAVEPGEPFEDLVTAVRRSDLADLAHSDVAFEEVVTALGRGSTAGYNPLFQVLFTFQNLAFPTVELAGLRVEPESVPTATVQTDLALTLFPSDPLTGRVDGGIRATWTYASELFDEKTVRRFADWYVTLLEAVADNPAVAVGDLALETVVRPTAPDVDTSVPLPLPQAVAVAASSAPDRIATELDGASVTLGELAAGAAALVAVLPDSDGGSALTTALFSALPGLAVGGPQALDQVLTELRHNCDDVLHGNGDDVLYNDGDRARNVDGRTDENPAVTLPASTDEGTPD</sequence>
<dbReference type="CDD" id="cd19540">
    <property type="entry name" value="LCL_NRPS-like"/>
    <property type="match status" value="2"/>
</dbReference>
<evidence type="ECO:0000256" key="2">
    <source>
        <dbReference type="ARBA" id="ARBA00022450"/>
    </source>
</evidence>
<dbReference type="FunFam" id="2.30.38.10:FF:000001">
    <property type="entry name" value="Non-ribosomal peptide synthetase PvdI"/>
    <property type="match status" value="1"/>
</dbReference>
<comment type="cofactor">
    <cofactor evidence="1">
        <name>pantetheine 4'-phosphate</name>
        <dbReference type="ChEBI" id="CHEBI:47942"/>
    </cofactor>
</comment>
<dbReference type="Gene3D" id="2.30.38.10">
    <property type="entry name" value="Luciferase, Domain 3"/>
    <property type="match status" value="1"/>
</dbReference>
<dbReference type="EMBL" id="BAEE01000011">
    <property type="protein sequence ID" value="GAB08433.1"/>
    <property type="molecule type" value="Genomic_DNA"/>
</dbReference>
<dbReference type="Proteomes" id="UP000035088">
    <property type="component" value="Unassembled WGS sequence"/>
</dbReference>
<dbReference type="Gene3D" id="3.40.50.980">
    <property type="match status" value="2"/>
</dbReference>
<comment type="caution">
    <text evidence="6">The sequence shown here is derived from an EMBL/GenBank/DDBJ whole genome shotgun (WGS) entry which is preliminary data.</text>
</comment>
<evidence type="ECO:0000256" key="1">
    <source>
        <dbReference type="ARBA" id="ARBA00001957"/>
    </source>
</evidence>
<dbReference type="InterPro" id="IPR009081">
    <property type="entry name" value="PP-bd_ACP"/>
</dbReference>
<dbReference type="InterPro" id="IPR001242">
    <property type="entry name" value="Condensation_dom"/>
</dbReference>
<keyword evidence="7" id="KW-1185">Reference proteome</keyword>
<evidence type="ECO:0000256" key="4">
    <source>
        <dbReference type="SAM" id="MobiDB-lite"/>
    </source>
</evidence>
<dbReference type="Gene3D" id="1.10.1200.10">
    <property type="entry name" value="ACP-like"/>
    <property type="match status" value="2"/>
</dbReference>
<dbReference type="SUPFAM" id="SSF52777">
    <property type="entry name" value="CoA-dependent acyltransferases"/>
    <property type="match status" value="6"/>
</dbReference>
<dbReference type="Pfam" id="PF00668">
    <property type="entry name" value="Condensation"/>
    <property type="match status" value="3"/>
</dbReference>
<dbReference type="InterPro" id="IPR020845">
    <property type="entry name" value="AMP-binding_CS"/>
</dbReference>
<dbReference type="SUPFAM" id="SSF56801">
    <property type="entry name" value="Acetyl-CoA synthetase-like"/>
    <property type="match status" value="2"/>
</dbReference>
<reference evidence="6 7" key="1">
    <citation type="submission" date="2011-11" db="EMBL/GenBank/DDBJ databases">
        <title>Whole genome shotgun sequence of Gordonia araii NBRC 100433.</title>
        <authorList>
            <person name="Yoshida Y."/>
            <person name="Hosoyama A."/>
            <person name="Tsuchikane K."/>
            <person name="Katsumata H."/>
            <person name="Yamazaki S."/>
            <person name="Fujita N."/>
        </authorList>
    </citation>
    <scope>NUCLEOTIDE SEQUENCE [LARGE SCALE GENOMIC DNA]</scope>
    <source>
        <strain evidence="6 7">NBRC 100433</strain>
    </source>
</reference>
<dbReference type="GO" id="GO:0044550">
    <property type="term" value="P:secondary metabolite biosynthetic process"/>
    <property type="evidence" value="ECO:0007669"/>
    <property type="project" value="TreeGrafter"/>
</dbReference>
<dbReference type="PROSITE" id="PS00012">
    <property type="entry name" value="PHOSPHOPANTETHEINE"/>
    <property type="match status" value="2"/>
</dbReference>
<dbReference type="InterPro" id="IPR000873">
    <property type="entry name" value="AMP-dep_synth/lig_dom"/>
</dbReference>
<dbReference type="InterPro" id="IPR006162">
    <property type="entry name" value="Ppantetheine_attach_site"/>
</dbReference>
<evidence type="ECO:0000259" key="5">
    <source>
        <dbReference type="PROSITE" id="PS50075"/>
    </source>
</evidence>
<feature type="domain" description="Carrier" evidence="5">
    <location>
        <begin position="2014"/>
        <end position="2089"/>
    </location>
</feature>
<dbReference type="InterPro" id="IPR036736">
    <property type="entry name" value="ACP-like_sf"/>
</dbReference>
<dbReference type="GO" id="GO:0031177">
    <property type="term" value="F:phosphopantetheine binding"/>
    <property type="evidence" value="ECO:0007669"/>
    <property type="project" value="InterPro"/>
</dbReference>
<feature type="compositionally biased region" description="Polar residues" evidence="4">
    <location>
        <begin position="2686"/>
        <end position="2695"/>
    </location>
</feature>
<dbReference type="InterPro" id="IPR023213">
    <property type="entry name" value="CAT-like_dom_sf"/>
</dbReference>
<dbReference type="Gene3D" id="3.30.300.30">
    <property type="match status" value="2"/>
</dbReference>
<dbReference type="InterPro" id="IPR010071">
    <property type="entry name" value="AA_adenyl_dom"/>
</dbReference>
<dbReference type="GO" id="GO:0008610">
    <property type="term" value="P:lipid biosynthetic process"/>
    <property type="evidence" value="ECO:0007669"/>
    <property type="project" value="UniProtKB-ARBA"/>
</dbReference>
<dbReference type="PANTHER" id="PTHR45527:SF1">
    <property type="entry name" value="FATTY ACID SYNTHASE"/>
    <property type="match status" value="1"/>
</dbReference>
<keyword evidence="2" id="KW-0596">Phosphopantetheine</keyword>
<evidence type="ECO:0000256" key="3">
    <source>
        <dbReference type="ARBA" id="ARBA00022553"/>
    </source>
</evidence>
<dbReference type="Gene3D" id="3.30.559.10">
    <property type="entry name" value="Chloramphenicol acetyltransferase-like domain"/>
    <property type="match status" value="3"/>
</dbReference>
<dbReference type="Pfam" id="PF00550">
    <property type="entry name" value="PP-binding"/>
    <property type="match status" value="2"/>
</dbReference>
<organism evidence="6 7">
    <name type="scientific">Gordonia araii NBRC 100433</name>
    <dbReference type="NCBI Taxonomy" id="1073574"/>
    <lineage>
        <taxon>Bacteria</taxon>
        <taxon>Bacillati</taxon>
        <taxon>Actinomycetota</taxon>
        <taxon>Actinomycetes</taxon>
        <taxon>Mycobacteriales</taxon>
        <taxon>Gordoniaceae</taxon>
        <taxon>Gordonia</taxon>
    </lineage>
</organism>
<proteinExistence type="predicted"/>
<name>G7GXV8_9ACTN</name>
<dbReference type="Pfam" id="PF13193">
    <property type="entry name" value="AMP-binding_C"/>
    <property type="match status" value="2"/>
</dbReference>
<dbReference type="Pfam" id="PF00501">
    <property type="entry name" value="AMP-binding"/>
    <property type="match status" value="2"/>
</dbReference>
<evidence type="ECO:0000313" key="6">
    <source>
        <dbReference type="EMBL" id="GAB08433.1"/>
    </source>
</evidence>
<dbReference type="SUPFAM" id="SSF47336">
    <property type="entry name" value="ACP-like"/>
    <property type="match status" value="2"/>
</dbReference>
<dbReference type="GO" id="GO:0005737">
    <property type="term" value="C:cytoplasm"/>
    <property type="evidence" value="ECO:0007669"/>
    <property type="project" value="TreeGrafter"/>
</dbReference>
<dbReference type="InterPro" id="IPR045851">
    <property type="entry name" value="AMP-bd_C_sf"/>
</dbReference>
<feature type="region of interest" description="Disordered" evidence="4">
    <location>
        <begin position="2671"/>
        <end position="2695"/>
    </location>
</feature>